<keyword evidence="2" id="KW-1185">Reference proteome</keyword>
<name>A0A5E4PSZ0_9NEOP</name>
<gene>
    <name evidence="1" type="ORF">LSINAPIS_LOCUS1621</name>
</gene>
<reference evidence="1 2" key="1">
    <citation type="submission" date="2017-07" db="EMBL/GenBank/DDBJ databases">
        <authorList>
            <person name="Talla V."/>
            <person name="Backstrom N."/>
        </authorList>
    </citation>
    <scope>NUCLEOTIDE SEQUENCE [LARGE SCALE GENOMIC DNA]</scope>
</reference>
<dbReference type="AlphaFoldDB" id="A0A5E4PSZ0"/>
<protein>
    <submittedName>
        <fullName evidence="1">Uncharacterized protein</fullName>
    </submittedName>
</protein>
<sequence length="83" mass="9169">MSAENKFSEYTNDPMVDISKSTIENNLSELYKIIDEINQMRVAVARAHSDVLLSVRAPGWRDVAYLVAVTPAPLCLLPGSDDC</sequence>
<proteinExistence type="predicted"/>
<dbReference type="Proteomes" id="UP000324832">
    <property type="component" value="Unassembled WGS sequence"/>
</dbReference>
<dbReference type="EMBL" id="FZQP02000260">
    <property type="protein sequence ID" value="VVC88194.1"/>
    <property type="molecule type" value="Genomic_DNA"/>
</dbReference>
<organism evidence="1 2">
    <name type="scientific">Leptidea sinapis</name>
    <dbReference type="NCBI Taxonomy" id="189913"/>
    <lineage>
        <taxon>Eukaryota</taxon>
        <taxon>Metazoa</taxon>
        <taxon>Ecdysozoa</taxon>
        <taxon>Arthropoda</taxon>
        <taxon>Hexapoda</taxon>
        <taxon>Insecta</taxon>
        <taxon>Pterygota</taxon>
        <taxon>Neoptera</taxon>
        <taxon>Endopterygota</taxon>
        <taxon>Lepidoptera</taxon>
        <taxon>Glossata</taxon>
        <taxon>Ditrysia</taxon>
        <taxon>Papilionoidea</taxon>
        <taxon>Pieridae</taxon>
        <taxon>Dismorphiinae</taxon>
        <taxon>Leptidea</taxon>
    </lineage>
</organism>
<evidence type="ECO:0000313" key="2">
    <source>
        <dbReference type="Proteomes" id="UP000324832"/>
    </source>
</evidence>
<accession>A0A5E4PSZ0</accession>
<evidence type="ECO:0000313" key="1">
    <source>
        <dbReference type="EMBL" id="VVC88194.1"/>
    </source>
</evidence>